<evidence type="ECO:0000313" key="2">
    <source>
        <dbReference type="Proteomes" id="UP000267223"/>
    </source>
</evidence>
<dbReference type="AlphaFoldDB" id="A0A3M9NSY3"/>
<dbReference type="Proteomes" id="UP000267223">
    <property type="component" value="Unassembled WGS sequence"/>
</dbReference>
<gene>
    <name evidence="1" type="ORF">EFY79_02465</name>
</gene>
<evidence type="ECO:0000313" key="1">
    <source>
        <dbReference type="EMBL" id="RNI40178.1"/>
    </source>
</evidence>
<dbReference type="Gene3D" id="3.30.2020.40">
    <property type="entry name" value="Uncharacterised protein PF10387, DUF2442"/>
    <property type="match status" value="1"/>
</dbReference>
<dbReference type="EMBL" id="RJJR01000001">
    <property type="protein sequence ID" value="RNI40178.1"/>
    <property type="molecule type" value="Genomic_DNA"/>
</dbReference>
<dbReference type="OrthoDB" id="9807561at2"/>
<keyword evidence="2" id="KW-1185">Reference proteome</keyword>
<sequence>MSTSINNRYDAVEKIIFEDGLRIIAIEVYPELDMMLIILNTSAILRQKLSSYPNLKAAGKDALNEYEIIADGAGIHWPALDEDLSLKGFLRDELRNIVKGAKGFIAA</sequence>
<comment type="caution">
    <text evidence="1">The sequence shown here is derived from an EMBL/GenBank/DDBJ whole genome shotgun (WGS) entry which is preliminary data.</text>
</comment>
<dbReference type="Pfam" id="PF10387">
    <property type="entry name" value="DUF2442"/>
    <property type="match status" value="1"/>
</dbReference>
<reference evidence="1 2" key="1">
    <citation type="submission" date="2018-11" db="EMBL/GenBank/DDBJ databases">
        <title>Draft genome sequence of Ferruginibacter sp. BO-59.</title>
        <authorList>
            <person name="Im W.T."/>
        </authorList>
    </citation>
    <scope>NUCLEOTIDE SEQUENCE [LARGE SCALE GENOMIC DNA]</scope>
    <source>
        <strain evidence="1 2">BO-59</strain>
    </source>
</reference>
<organism evidence="1 2">
    <name type="scientific">Hanamia caeni</name>
    <dbReference type="NCBI Taxonomy" id="2294116"/>
    <lineage>
        <taxon>Bacteria</taxon>
        <taxon>Pseudomonadati</taxon>
        <taxon>Bacteroidota</taxon>
        <taxon>Chitinophagia</taxon>
        <taxon>Chitinophagales</taxon>
        <taxon>Chitinophagaceae</taxon>
        <taxon>Hanamia</taxon>
    </lineage>
</organism>
<protein>
    <submittedName>
        <fullName evidence="1">DUF2442 domain-containing protein</fullName>
    </submittedName>
</protein>
<proteinExistence type="predicted"/>
<name>A0A3M9NSY3_9BACT</name>
<dbReference type="RefSeq" id="WP_123119069.1">
    <property type="nucleotide sequence ID" value="NZ_RJJR01000001.1"/>
</dbReference>
<dbReference type="InterPro" id="IPR018841">
    <property type="entry name" value="DUF2442"/>
</dbReference>
<accession>A0A3M9NSY3</accession>